<feature type="region of interest" description="Disordered" evidence="1">
    <location>
        <begin position="192"/>
        <end position="238"/>
    </location>
</feature>
<gene>
    <name evidence="2" type="ORF">TOPH_07846</name>
</gene>
<dbReference type="OrthoDB" id="5429780at2759"/>
<sequence length="289" mass="31331">MSESTILAPLDVANLASHGLLGPGRTTGSLRIHKRRLNASSDEEHHHIPLNISLESPAARDAFATIPAVLISRETLVYVGLSEAKATELWDQWINWPASGPGDGGLQVTFIDFITGTLQNQVNTAEDDDLQWRARLNACGIAVNVQDAIMDPHFKYLRLSESCLFWAKDTIEMRYAGLKDIQRLSCQREMELRRAASRPSGDPVEHGGVGRQGGQNLTDSSSLTGQGHRSISGLQQQSTPGVGADIWGSASAIAARNAPGHIVLFKGLDQGRIAGLSTRMVPWFASRSF</sequence>
<feature type="compositionally biased region" description="Polar residues" evidence="1">
    <location>
        <begin position="214"/>
        <end position="238"/>
    </location>
</feature>
<dbReference type="AlphaFoldDB" id="A0A0L0N072"/>
<evidence type="ECO:0000313" key="3">
    <source>
        <dbReference type="Proteomes" id="UP000036947"/>
    </source>
</evidence>
<organism evidence="2 3">
    <name type="scientific">Tolypocladium ophioglossoides (strain CBS 100239)</name>
    <name type="common">Snaketongue truffleclub</name>
    <name type="synonym">Elaphocordyceps ophioglossoides</name>
    <dbReference type="NCBI Taxonomy" id="1163406"/>
    <lineage>
        <taxon>Eukaryota</taxon>
        <taxon>Fungi</taxon>
        <taxon>Dikarya</taxon>
        <taxon>Ascomycota</taxon>
        <taxon>Pezizomycotina</taxon>
        <taxon>Sordariomycetes</taxon>
        <taxon>Hypocreomycetidae</taxon>
        <taxon>Hypocreales</taxon>
        <taxon>Ophiocordycipitaceae</taxon>
        <taxon>Tolypocladium</taxon>
    </lineage>
</organism>
<name>A0A0L0N072_TOLOC</name>
<accession>A0A0L0N072</accession>
<comment type="caution">
    <text evidence="2">The sequence shown here is derived from an EMBL/GenBank/DDBJ whole genome shotgun (WGS) entry which is preliminary data.</text>
</comment>
<evidence type="ECO:0000256" key="1">
    <source>
        <dbReference type="SAM" id="MobiDB-lite"/>
    </source>
</evidence>
<dbReference type="EMBL" id="LFRF01000035">
    <property type="protein sequence ID" value="KND87497.1"/>
    <property type="molecule type" value="Genomic_DNA"/>
</dbReference>
<protein>
    <submittedName>
        <fullName evidence="2">Uncharacterized protein</fullName>
    </submittedName>
</protein>
<dbReference type="Proteomes" id="UP000036947">
    <property type="component" value="Unassembled WGS sequence"/>
</dbReference>
<dbReference type="STRING" id="1163406.A0A0L0N072"/>
<keyword evidence="3" id="KW-1185">Reference proteome</keyword>
<reference evidence="2 3" key="1">
    <citation type="journal article" date="2015" name="BMC Genomics">
        <title>The genome of the truffle-parasite Tolypocladium ophioglossoides and the evolution of antifungal peptaibiotics.</title>
        <authorList>
            <person name="Quandt C.A."/>
            <person name="Bushley K.E."/>
            <person name="Spatafora J.W."/>
        </authorList>
    </citation>
    <scope>NUCLEOTIDE SEQUENCE [LARGE SCALE GENOMIC DNA]</scope>
    <source>
        <strain evidence="2 3">CBS 100239</strain>
    </source>
</reference>
<proteinExistence type="predicted"/>
<evidence type="ECO:0000313" key="2">
    <source>
        <dbReference type="EMBL" id="KND87497.1"/>
    </source>
</evidence>